<feature type="signal peptide" evidence="1">
    <location>
        <begin position="1"/>
        <end position="36"/>
    </location>
</feature>
<dbReference type="PATRIC" id="fig|512565.3.peg.490"/>
<sequence>MGEPMRKRAVRAALTASILAATSVFFVDLSTRAASAATTPTTLTDQQRHAITDFHADRMIVDGVRQRLLIADDVAHRILAVRYDGTVVSEVALPDGANATDLQLSADGGTLWTALPDTGLIVSWDAATLTEIKRYPVVASRGDLGHIAVAEDKVWYTYRKNYFASLDPATGDVTTHVLGAGTNTSASERQPLLAVSPADSSRLMLTDADSRGDLFLYDTHGGAVGVVTSAQSGLTSGHSSLEYTADGSMIYTGGVNGVYYTWTDDLSPSSGRTISMAQAVDVEVASNDYVAVGVAPSATATDLRIYPAAETVATREFDFPISGAAPSLVDLAWSPTGDTLFAITDQAGTENLWVIDRPSVVPSPPAPVQTATAIKLTGPSTAGRGAGINVRGNLSGGLPMGTSVKVVRTDAESPAGVAVTASDTSAKGDFSFLDSPQAGGTITYTVSYPGDATHKPSSAKISVTVPKTTPGLTLDRNGSVNAYGSTVSLTAKLGATHKNRTVEIWADPYGADQPRRLLKKGVVTSAGALSVNYKLTRNTTVSAVFAGDTRYAARTVTSALKTRVAVSTTVAKHYKVAGSYHYVRKTTNPKFTTTMTAYPKRKQTLVLEQYSGGKWKAWKSGAYTLSGAGTYTFTLTGTHKTGVNYRVRAVYTTGTSGDSANYTTYGAWKYFRFTK</sequence>
<protein>
    <recommendedName>
        <fullName evidence="4">Ig-like domain repeat protein</fullName>
    </recommendedName>
</protein>
<dbReference type="InterPro" id="IPR015943">
    <property type="entry name" value="WD40/YVTN_repeat-like_dom_sf"/>
</dbReference>
<dbReference type="eggNOG" id="COG3391">
    <property type="taxonomic scope" value="Bacteria"/>
</dbReference>
<evidence type="ECO:0000313" key="3">
    <source>
        <dbReference type="Proteomes" id="UP000007882"/>
    </source>
</evidence>
<dbReference type="HOGENOM" id="CLU_027798_0_0_11"/>
<keyword evidence="3" id="KW-1185">Reference proteome</keyword>
<dbReference type="EMBL" id="AP012319">
    <property type="protein sequence ID" value="BAL85707.1"/>
    <property type="molecule type" value="Genomic_DNA"/>
</dbReference>
<reference evidence="2 3" key="1">
    <citation type="submission" date="2012-02" db="EMBL/GenBank/DDBJ databases">
        <title>Complete genome sequence of Actinoplanes missouriensis 431 (= NBRC 102363).</title>
        <authorList>
            <person name="Ohnishi Y."/>
            <person name="Ishikawa J."/>
            <person name="Sekine M."/>
            <person name="Hosoyama A."/>
            <person name="Harada T."/>
            <person name="Narita H."/>
            <person name="Hata T."/>
            <person name="Konno Y."/>
            <person name="Tutikane K."/>
            <person name="Fujita N."/>
            <person name="Horinouchi S."/>
            <person name="Hayakawa M."/>
        </authorList>
    </citation>
    <scope>NUCLEOTIDE SEQUENCE [LARGE SCALE GENOMIC DNA]</scope>
    <source>
        <strain evidence="3">ATCC 14538 / DSM 43046 / CBS 188.64 / JCM 3121 / NBRC 102363 / NCIMB 12654 / NRRL B-3342 / UNCC 431</strain>
    </source>
</reference>
<accession>I0GY70</accession>
<dbReference type="KEGG" id="ams:AMIS_4870"/>
<dbReference type="SUPFAM" id="SSF75011">
    <property type="entry name" value="3-carboxy-cis,cis-mucoante lactonizing enzyme"/>
    <property type="match status" value="1"/>
</dbReference>
<proteinExistence type="predicted"/>
<evidence type="ECO:0000313" key="2">
    <source>
        <dbReference type="EMBL" id="BAL85707.1"/>
    </source>
</evidence>
<keyword evidence="1" id="KW-0732">Signal</keyword>
<gene>
    <name evidence="2" type="ordered locus">AMIS_4870</name>
</gene>
<dbReference type="AlphaFoldDB" id="I0GY70"/>
<evidence type="ECO:0000256" key="1">
    <source>
        <dbReference type="SAM" id="SignalP"/>
    </source>
</evidence>
<dbReference type="Gene3D" id="2.130.10.10">
    <property type="entry name" value="YVTN repeat-like/Quinoprotein amine dehydrogenase"/>
    <property type="match status" value="1"/>
</dbReference>
<organism evidence="2 3">
    <name type="scientific">Actinoplanes missouriensis (strain ATCC 14538 / DSM 43046 / CBS 188.64 / JCM 3121 / NBRC 102363 / NCIMB 12654 / NRRL B-3342 / UNCC 431)</name>
    <dbReference type="NCBI Taxonomy" id="512565"/>
    <lineage>
        <taxon>Bacteria</taxon>
        <taxon>Bacillati</taxon>
        <taxon>Actinomycetota</taxon>
        <taxon>Actinomycetes</taxon>
        <taxon>Micromonosporales</taxon>
        <taxon>Micromonosporaceae</taxon>
        <taxon>Actinoplanes</taxon>
    </lineage>
</organism>
<dbReference type="STRING" id="512565.AMIS_4870"/>
<evidence type="ECO:0008006" key="4">
    <source>
        <dbReference type="Google" id="ProtNLM"/>
    </source>
</evidence>
<name>I0GY70_ACTM4</name>
<dbReference type="Proteomes" id="UP000007882">
    <property type="component" value="Chromosome"/>
</dbReference>
<feature type="chain" id="PRO_5003627179" description="Ig-like domain repeat protein" evidence="1">
    <location>
        <begin position="37"/>
        <end position="675"/>
    </location>
</feature>